<comment type="subunit">
    <text evidence="14">Component of an histone acetyltransferase complex. Interacts with H3K4me3 and to a lesser extent with H3K4me2.</text>
</comment>
<dbReference type="InterPro" id="IPR028651">
    <property type="entry name" value="ING_fam"/>
</dbReference>
<evidence type="ECO:0000256" key="3">
    <source>
        <dbReference type="ARBA" id="ARBA00022604"/>
    </source>
</evidence>
<dbReference type="SUPFAM" id="SSF57903">
    <property type="entry name" value="FYVE/PHD zinc finger"/>
    <property type="match status" value="1"/>
</dbReference>
<evidence type="ECO:0000256" key="4">
    <source>
        <dbReference type="ARBA" id="ARBA00022723"/>
    </source>
</evidence>
<feature type="binding site" evidence="12">
    <location>
        <position position="300"/>
    </location>
    <ligand>
        <name>Zn(2+)</name>
        <dbReference type="ChEBI" id="CHEBI:29105"/>
        <label>2</label>
    </ligand>
</feature>
<dbReference type="GO" id="GO:0005634">
    <property type="term" value="C:nucleus"/>
    <property type="evidence" value="ECO:0007669"/>
    <property type="project" value="UniProtKB-SubCell"/>
</dbReference>
<proteinExistence type="inferred from homology"/>
<feature type="site" description="Histone H3K4me3 binding" evidence="11">
    <location>
        <position position="256"/>
    </location>
</feature>
<evidence type="ECO:0000313" key="18">
    <source>
        <dbReference type="Proteomes" id="UP000053201"/>
    </source>
</evidence>
<accession>A0A0L0H903</accession>
<evidence type="ECO:0000256" key="14">
    <source>
        <dbReference type="RuleBase" id="RU361213"/>
    </source>
</evidence>
<dbReference type="PANTHER" id="PTHR10333:SF103">
    <property type="entry name" value="INHIBITOR OF GROWTH PROTEIN 3"/>
    <property type="match status" value="1"/>
</dbReference>
<feature type="compositionally biased region" description="Basic residues" evidence="15">
    <location>
        <begin position="219"/>
        <end position="230"/>
    </location>
</feature>
<dbReference type="OMA" id="ERGRHEW"/>
<evidence type="ECO:0000256" key="10">
    <source>
        <dbReference type="ARBA" id="ARBA00023242"/>
    </source>
</evidence>
<dbReference type="FunCoup" id="A0A0L0H903">
    <property type="interactions" value="103"/>
</dbReference>
<evidence type="ECO:0000256" key="2">
    <source>
        <dbReference type="ARBA" id="ARBA00010210"/>
    </source>
</evidence>
<dbReference type="PROSITE" id="PS01359">
    <property type="entry name" value="ZF_PHD_1"/>
    <property type="match status" value="1"/>
</dbReference>
<comment type="domain">
    <text evidence="14">The PHD-type zinc finger mediates the binding to H3K4me3.</text>
</comment>
<feature type="binding site" evidence="12">
    <location>
        <position position="297"/>
    </location>
    <ligand>
        <name>Zn(2+)</name>
        <dbReference type="ChEBI" id="CHEBI:29105"/>
        <label>2</label>
    </ligand>
</feature>
<comment type="function">
    <text evidence="14">Component of an histone acetyltransferase complex.</text>
</comment>
<feature type="site" description="Histone H3K4me3 binding" evidence="11">
    <location>
        <position position="279"/>
    </location>
</feature>
<dbReference type="InterPro" id="IPR019786">
    <property type="entry name" value="Zinc_finger_PHD-type_CS"/>
</dbReference>
<organism evidence="17 18">
    <name type="scientific">Spizellomyces punctatus (strain DAOM BR117)</name>
    <dbReference type="NCBI Taxonomy" id="645134"/>
    <lineage>
        <taxon>Eukaryota</taxon>
        <taxon>Fungi</taxon>
        <taxon>Fungi incertae sedis</taxon>
        <taxon>Chytridiomycota</taxon>
        <taxon>Chytridiomycota incertae sedis</taxon>
        <taxon>Chytridiomycetes</taxon>
        <taxon>Spizellomycetales</taxon>
        <taxon>Spizellomycetaceae</taxon>
        <taxon>Spizellomyces</taxon>
    </lineage>
</organism>
<reference evidence="17 18" key="1">
    <citation type="submission" date="2009-08" db="EMBL/GenBank/DDBJ databases">
        <title>The Genome Sequence of Spizellomyces punctatus strain DAOM BR117.</title>
        <authorList>
            <consortium name="The Broad Institute Genome Sequencing Platform"/>
            <person name="Russ C."/>
            <person name="Cuomo C."/>
            <person name="Shea T."/>
            <person name="Young S.K."/>
            <person name="Zeng Q."/>
            <person name="Koehrsen M."/>
            <person name="Haas B."/>
            <person name="Borodovsky M."/>
            <person name="Guigo R."/>
            <person name="Alvarado L."/>
            <person name="Berlin A."/>
            <person name="Bochicchio J."/>
            <person name="Borenstein D."/>
            <person name="Chapman S."/>
            <person name="Chen Z."/>
            <person name="Engels R."/>
            <person name="Freedman E."/>
            <person name="Gellesch M."/>
            <person name="Goldberg J."/>
            <person name="Griggs A."/>
            <person name="Gujja S."/>
            <person name="Heiman D."/>
            <person name="Hepburn T."/>
            <person name="Howarth C."/>
            <person name="Jen D."/>
            <person name="Larson L."/>
            <person name="Lewis B."/>
            <person name="Mehta T."/>
            <person name="Park D."/>
            <person name="Pearson M."/>
            <person name="Roberts A."/>
            <person name="Saif S."/>
            <person name="Shenoy N."/>
            <person name="Sisk P."/>
            <person name="Stolte C."/>
            <person name="Sykes S."/>
            <person name="Thomson T."/>
            <person name="Walk T."/>
            <person name="White J."/>
            <person name="Yandava C."/>
            <person name="Burger G."/>
            <person name="Gray M.W."/>
            <person name="Holland P.W.H."/>
            <person name="King N."/>
            <person name="Lang F.B.F."/>
            <person name="Roger A.J."/>
            <person name="Ruiz-Trillo I."/>
            <person name="Lander E."/>
            <person name="Nusbaum C."/>
        </authorList>
    </citation>
    <scope>NUCLEOTIDE SEQUENCE [LARGE SCALE GENOMIC DNA]</scope>
    <source>
        <strain evidence="17 18">DAOM BR117</strain>
    </source>
</reference>
<feature type="binding site" evidence="12">
    <location>
        <position position="259"/>
    </location>
    <ligand>
        <name>Zn(2+)</name>
        <dbReference type="ChEBI" id="CHEBI:29105"/>
        <label>1</label>
    </ligand>
</feature>
<dbReference type="GO" id="GO:0006325">
    <property type="term" value="P:chromatin organization"/>
    <property type="evidence" value="ECO:0007669"/>
    <property type="project" value="UniProtKB-KW"/>
</dbReference>
<dbReference type="Gene3D" id="3.30.40.10">
    <property type="entry name" value="Zinc/RING finger domain, C3HC4 (zinc finger)"/>
    <property type="match status" value="1"/>
</dbReference>
<keyword evidence="9" id="KW-0804">Transcription</keyword>
<feature type="binding site" evidence="12">
    <location>
        <position position="257"/>
    </location>
    <ligand>
        <name>Zn(2+)</name>
        <dbReference type="ChEBI" id="CHEBI:29105"/>
        <label>1</label>
    </ligand>
</feature>
<dbReference type="SMART" id="SM01408">
    <property type="entry name" value="ING"/>
    <property type="match status" value="1"/>
</dbReference>
<evidence type="ECO:0000313" key="17">
    <source>
        <dbReference type="EMBL" id="KNC97481.1"/>
    </source>
</evidence>
<dbReference type="GeneID" id="27690617"/>
<feature type="binding site" evidence="12">
    <location>
        <position position="284"/>
    </location>
    <ligand>
        <name>Zn(2+)</name>
        <dbReference type="ChEBI" id="CHEBI:29105"/>
        <label>1</label>
    </ligand>
</feature>
<dbReference type="EMBL" id="KQ257464">
    <property type="protein sequence ID" value="KNC97481.1"/>
    <property type="molecule type" value="Genomic_DNA"/>
</dbReference>
<gene>
    <name evidence="17" type="ORF">SPPG_07397</name>
</gene>
<comment type="subcellular location">
    <subcellularLocation>
        <location evidence="1 14">Nucleus</location>
    </subcellularLocation>
</comment>
<name>A0A0L0H903_SPIPD</name>
<evidence type="ECO:0000256" key="11">
    <source>
        <dbReference type="PIRSR" id="PIRSR628651-50"/>
    </source>
</evidence>
<dbReference type="InterPro" id="IPR059153">
    <property type="entry name" value="NSD_PHD-1st"/>
</dbReference>
<evidence type="ECO:0000256" key="9">
    <source>
        <dbReference type="ARBA" id="ARBA00023163"/>
    </source>
</evidence>
<evidence type="ECO:0000256" key="6">
    <source>
        <dbReference type="ARBA" id="ARBA00022833"/>
    </source>
</evidence>
<feature type="site" description="Histone H3K4me3 binding" evidence="11">
    <location>
        <position position="271"/>
    </location>
</feature>
<evidence type="ECO:0000256" key="7">
    <source>
        <dbReference type="ARBA" id="ARBA00022853"/>
    </source>
</evidence>
<keyword evidence="7 14" id="KW-0156">Chromatin regulator</keyword>
<dbReference type="InterPro" id="IPR001965">
    <property type="entry name" value="Znf_PHD"/>
</dbReference>
<evidence type="ECO:0000256" key="15">
    <source>
        <dbReference type="SAM" id="MobiDB-lite"/>
    </source>
</evidence>
<feature type="binding site" evidence="12">
    <location>
        <position position="281"/>
    </location>
    <ligand>
        <name>Zn(2+)</name>
        <dbReference type="ChEBI" id="CHEBI:29105"/>
        <label>1</label>
    </ligand>
</feature>
<dbReference type="GO" id="GO:0008270">
    <property type="term" value="F:zinc ion binding"/>
    <property type="evidence" value="ECO:0007669"/>
    <property type="project" value="UniProtKB-KW"/>
</dbReference>
<evidence type="ECO:0000256" key="13">
    <source>
        <dbReference type="PROSITE-ProRule" id="PRU00146"/>
    </source>
</evidence>
<dbReference type="Gene3D" id="6.10.140.1740">
    <property type="match status" value="1"/>
</dbReference>
<dbReference type="OrthoDB" id="5411773at2759"/>
<keyword evidence="10 14" id="KW-0539">Nucleus</keyword>
<dbReference type="Pfam" id="PF23011">
    <property type="entry name" value="PHD-1st_NSD"/>
    <property type="match status" value="1"/>
</dbReference>
<feature type="region of interest" description="Disordered" evidence="15">
    <location>
        <begin position="219"/>
        <end position="247"/>
    </location>
</feature>
<dbReference type="AlphaFoldDB" id="A0A0L0H903"/>
<dbReference type="InterPro" id="IPR013083">
    <property type="entry name" value="Znf_RING/FYVE/PHD"/>
</dbReference>
<dbReference type="eggNOG" id="KOG1973">
    <property type="taxonomic scope" value="Eukaryota"/>
</dbReference>
<dbReference type="Proteomes" id="UP000053201">
    <property type="component" value="Unassembled WGS sequence"/>
</dbReference>
<comment type="similarity">
    <text evidence="2 14">Belongs to the ING family.</text>
</comment>
<evidence type="ECO:0000256" key="12">
    <source>
        <dbReference type="PIRSR" id="PIRSR628651-51"/>
    </source>
</evidence>
<dbReference type="STRING" id="645134.A0A0L0H903"/>
<dbReference type="InParanoid" id="A0A0L0H903"/>
<protein>
    <recommendedName>
        <fullName evidence="14">Chromatin modification-related protein</fullName>
    </recommendedName>
</protein>
<keyword evidence="8" id="KW-0805">Transcription regulation</keyword>
<sequence>MTTDYFAYLEEYIATIEAVPQEVHYTLNELRAKDEECDALRQDIARAQMDFYDKMEEIVRAQVELAKLEGKGTSRPKPKGKAVIQTPPRLEHTFDSFEDAERKELVRDFPDQLELYERITEDFKKCKEIAEEKVQMAERSKELIDRYLRRLSQDLDRINPSVEESSACATVSVVTAGHALRDRTTPINSRRSATSLFSLTATGPPARVGAPSIKRRALASQRRSTKRKSTPHIFNSPLSSPRWRGASPDTSDELVYCTCQQVSFGEMIACDNEECPHEWFHLECVGLSAPPEGAWMCSTCSSERRKRRRE</sequence>
<dbReference type="RefSeq" id="XP_016605521.1">
    <property type="nucleotide sequence ID" value="XM_016755565.1"/>
</dbReference>
<feature type="domain" description="PHD-type" evidence="16">
    <location>
        <begin position="254"/>
        <end position="303"/>
    </location>
</feature>
<feature type="site" description="Histone H3K4me3 binding" evidence="11">
    <location>
        <position position="267"/>
    </location>
</feature>
<keyword evidence="4 12" id="KW-0479">Metal-binding</keyword>
<dbReference type="Pfam" id="PF12998">
    <property type="entry name" value="ING"/>
    <property type="match status" value="2"/>
</dbReference>
<keyword evidence="3" id="KW-0341">Growth regulation</keyword>
<dbReference type="CDD" id="cd16858">
    <property type="entry name" value="ING_ING3_Yng2p"/>
    <property type="match status" value="1"/>
</dbReference>
<dbReference type="PANTHER" id="PTHR10333">
    <property type="entry name" value="INHIBITOR OF GROWTH PROTEIN"/>
    <property type="match status" value="1"/>
</dbReference>
<dbReference type="InterPro" id="IPR019787">
    <property type="entry name" value="Znf_PHD-finger"/>
</dbReference>
<feature type="binding site" evidence="12">
    <location>
        <position position="270"/>
    </location>
    <ligand>
        <name>Zn(2+)</name>
        <dbReference type="ChEBI" id="CHEBI:29105"/>
        <label>2</label>
    </ligand>
</feature>
<dbReference type="SMART" id="SM00249">
    <property type="entry name" value="PHD"/>
    <property type="match status" value="1"/>
</dbReference>
<evidence type="ECO:0000259" key="16">
    <source>
        <dbReference type="PROSITE" id="PS50016"/>
    </source>
</evidence>
<dbReference type="VEuPathDB" id="FungiDB:SPPG_07397"/>
<keyword evidence="18" id="KW-1185">Reference proteome</keyword>
<feature type="binding site" evidence="12">
    <location>
        <position position="275"/>
    </location>
    <ligand>
        <name>Zn(2+)</name>
        <dbReference type="ChEBI" id="CHEBI:29105"/>
        <label>2</label>
    </ligand>
</feature>
<keyword evidence="6 12" id="KW-0862">Zinc</keyword>
<evidence type="ECO:0000256" key="8">
    <source>
        <dbReference type="ARBA" id="ARBA00023015"/>
    </source>
</evidence>
<dbReference type="InterPro" id="IPR011011">
    <property type="entry name" value="Znf_FYVE_PHD"/>
</dbReference>
<dbReference type="PROSITE" id="PS50016">
    <property type="entry name" value="ZF_PHD_2"/>
    <property type="match status" value="1"/>
</dbReference>
<dbReference type="CDD" id="cd15505">
    <property type="entry name" value="PHD_ING"/>
    <property type="match status" value="1"/>
</dbReference>
<dbReference type="InterPro" id="IPR024610">
    <property type="entry name" value="ING_N_histone-binding"/>
</dbReference>
<evidence type="ECO:0000256" key="5">
    <source>
        <dbReference type="ARBA" id="ARBA00022771"/>
    </source>
</evidence>
<keyword evidence="5 13" id="KW-0863">Zinc-finger</keyword>
<evidence type="ECO:0000256" key="1">
    <source>
        <dbReference type="ARBA" id="ARBA00004123"/>
    </source>
</evidence>